<dbReference type="Gene3D" id="2.120.10.60">
    <property type="entry name" value="Tricorn protease N-terminal domain"/>
    <property type="match status" value="2"/>
</dbReference>
<accession>A0ABY5Y4E6</accession>
<evidence type="ECO:0000313" key="2">
    <source>
        <dbReference type="Proteomes" id="UP001059209"/>
    </source>
</evidence>
<dbReference type="Pfam" id="PF07676">
    <property type="entry name" value="PD40"/>
    <property type="match status" value="1"/>
</dbReference>
<gene>
    <name evidence="1" type="ORF">NYZ99_11300</name>
</gene>
<protein>
    <recommendedName>
        <fullName evidence="3">WD40-like Beta Propeller Repeat</fullName>
    </recommendedName>
</protein>
<evidence type="ECO:0000313" key="1">
    <source>
        <dbReference type="EMBL" id="UWX53733.1"/>
    </source>
</evidence>
<proteinExistence type="predicted"/>
<dbReference type="Proteomes" id="UP001059209">
    <property type="component" value="Chromosome"/>
</dbReference>
<reference evidence="1" key="1">
    <citation type="submission" date="2022-09" db="EMBL/GenBank/DDBJ databases">
        <title>Maribacter litopenaei sp. nov., isolated from the intestinal tract of the Pacific White Shrimp, Litopenaeus vannamei.</title>
        <authorList>
            <person name="Kim S.Y."/>
            <person name="Hwang C.Y."/>
        </authorList>
    </citation>
    <scope>NUCLEOTIDE SEQUENCE</scope>
    <source>
        <strain evidence="1">HL-LV01</strain>
    </source>
</reference>
<name>A0ABY5Y4E6_9FLAO</name>
<sequence length="320" mass="36179">MTFHSNDETPYTFSSDSKSVLFGAARQDDVKHRQYPMSRQPELYSVPVNGGRVDKVLTVPAEDVQVNSDGTQLVYHDKKGFEDTFRKHHTSAITRDIRIYDKESGAHTKLTNFDGEDSNPVYGKDGNTLYYLSEESGTFNVHSLDLNNPENKEQLTSFKTHPVRFLSIGNGIMAFSYDGELYTFEEGSEPQKVDIIIRTQSATNAMEYVSINGGVREMDIAPNGKEIAFISRGEVFATSVDGTMTKRLTNTPEQERFLKFMPDGKGIAYASERNGKWSIFKTVKQRKEEPYFFAATLVEEDTLLTDSTDVYLPSFRLMVI</sequence>
<dbReference type="InterPro" id="IPR011659">
    <property type="entry name" value="WD40"/>
</dbReference>
<organism evidence="1 2">
    <name type="scientific">Maribacter litopenaei</name>
    <dbReference type="NCBI Taxonomy" id="2976127"/>
    <lineage>
        <taxon>Bacteria</taxon>
        <taxon>Pseudomonadati</taxon>
        <taxon>Bacteroidota</taxon>
        <taxon>Flavobacteriia</taxon>
        <taxon>Flavobacteriales</taxon>
        <taxon>Flavobacteriaceae</taxon>
        <taxon>Maribacter</taxon>
    </lineage>
</organism>
<dbReference type="EMBL" id="CP104205">
    <property type="protein sequence ID" value="UWX53733.1"/>
    <property type="molecule type" value="Genomic_DNA"/>
</dbReference>
<dbReference type="RefSeq" id="WP_260571239.1">
    <property type="nucleotide sequence ID" value="NZ_CP104205.1"/>
</dbReference>
<dbReference type="SUPFAM" id="SSF82171">
    <property type="entry name" value="DPP6 N-terminal domain-like"/>
    <property type="match status" value="1"/>
</dbReference>
<dbReference type="Pfam" id="PF26549">
    <property type="entry name" value="Tricorn_N"/>
    <property type="match status" value="1"/>
</dbReference>
<dbReference type="PANTHER" id="PTHR36842">
    <property type="entry name" value="PROTEIN TOLB HOMOLOG"/>
    <property type="match status" value="1"/>
</dbReference>
<keyword evidence="2" id="KW-1185">Reference proteome</keyword>
<evidence type="ECO:0008006" key="3">
    <source>
        <dbReference type="Google" id="ProtNLM"/>
    </source>
</evidence>